<feature type="compositionally biased region" description="Basic and acidic residues" evidence="10">
    <location>
        <begin position="106"/>
        <end position="118"/>
    </location>
</feature>
<evidence type="ECO:0000256" key="10">
    <source>
        <dbReference type="SAM" id="MobiDB-lite"/>
    </source>
</evidence>
<evidence type="ECO:0000256" key="6">
    <source>
        <dbReference type="ARBA" id="ARBA00022692"/>
    </source>
</evidence>
<evidence type="ECO:0000256" key="7">
    <source>
        <dbReference type="ARBA" id="ARBA00022927"/>
    </source>
</evidence>
<keyword evidence="9 11" id="KW-0472">Membrane</keyword>
<dbReference type="InterPro" id="IPR051045">
    <property type="entry name" value="TonB-dependent_transducer"/>
</dbReference>
<evidence type="ECO:0000256" key="4">
    <source>
        <dbReference type="ARBA" id="ARBA00022475"/>
    </source>
</evidence>
<dbReference type="PANTHER" id="PTHR33446">
    <property type="entry name" value="PROTEIN TONB-RELATED"/>
    <property type="match status" value="1"/>
</dbReference>
<accession>A0A177SRU9</accession>
<keyword evidence="6 11" id="KW-0812">Transmembrane</keyword>
<comment type="similarity">
    <text evidence="2">Belongs to the TonB family.</text>
</comment>
<keyword evidence="7" id="KW-0653">Protein transport</keyword>
<evidence type="ECO:0000259" key="12">
    <source>
        <dbReference type="PROSITE" id="PS52015"/>
    </source>
</evidence>
<dbReference type="AlphaFoldDB" id="A0A177SRU9"/>
<dbReference type="EMBL" id="LUCV01000010">
    <property type="protein sequence ID" value="OAI93697.1"/>
    <property type="molecule type" value="Genomic_DNA"/>
</dbReference>
<dbReference type="PRINTS" id="PR01217">
    <property type="entry name" value="PRICHEXTENSN"/>
</dbReference>
<keyword evidence="5" id="KW-0997">Cell inner membrane</keyword>
<evidence type="ECO:0000313" key="14">
    <source>
        <dbReference type="Proteomes" id="UP000077752"/>
    </source>
</evidence>
<feature type="compositionally biased region" description="Low complexity" evidence="10">
    <location>
        <begin position="80"/>
        <end position="93"/>
    </location>
</feature>
<feature type="region of interest" description="Disordered" evidence="10">
    <location>
        <begin position="53"/>
        <end position="148"/>
    </location>
</feature>
<keyword evidence="8 11" id="KW-1133">Transmembrane helix</keyword>
<dbReference type="PROSITE" id="PS52015">
    <property type="entry name" value="TONB_CTD"/>
    <property type="match status" value="1"/>
</dbReference>
<evidence type="ECO:0000256" key="9">
    <source>
        <dbReference type="ARBA" id="ARBA00023136"/>
    </source>
</evidence>
<dbReference type="Pfam" id="PF03544">
    <property type="entry name" value="TonB_C"/>
    <property type="match status" value="1"/>
</dbReference>
<comment type="subcellular location">
    <subcellularLocation>
        <location evidence="1">Cell inner membrane</location>
        <topology evidence="1">Single-pass membrane protein</topology>
        <orientation evidence="1">Periplasmic side</orientation>
    </subcellularLocation>
</comment>
<dbReference type="GO" id="GO:0005886">
    <property type="term" value="C:plasma membrane"/>
    <property type="evidence" value="ECO:0007669"/>
    <property type="project" value="UniProtKB-SubCell"/>
</dbReference>
<dbReference type="InterPro" id="IPR006260">
    <property type="entry name" value="TonB/TolA_C"/>
</dbReference>
<reference evidence="13 14" key="1">
    <citation type="submission" date="2016-03" db="EMBL/GenBank/DDBJ databases">
        <title>Draft Genome Assembly of Pseudomonas putida strain CBF10-2.</title>
        <authorList>
            <person name="Iyer R.S."/>
            <person name="Damania A."/>
        </authorList>
    </citation>
    <scope>NUCLEOTIDE SEQUENCE [LARGE SCALE GENOMIC DNA]</scope>
    <source>
        <strain evidence="13 14">CBF10-2</strain>
    </source>
</reference>
<name>A0A177SRU9_PSEPU</name>
<evidence type="ECO:0000256" key="1">
    <source>
        <dbReference type="ARBA" id="ARBA00004383"/>
    </source>
</evidence>
<keyword evidence="4" id="KW-1003">Cell membrane</keyword>
<keyword evidence="3" id="KW-0813">Transport</keyword>
<dbReference type="InterPro" id="IPR037682">
    <property type="entry name" value="TonB_C"/>
</dbReference>
<dbReference type="NCBIfam" id="TIGR01352">
    <property type="entry name" value="tonB_Cterm"/>
    <property type="match status" value="1"/>
</dbReference>
<feature type="domain" description="TonB C-terminal" evidence="12">
    <location>
        <begin position="150"/>
        <end position="246"/>
    </location>
</feature>
<dbReference type="Gene3D" id="3.30.1150.10">
    <property type="match status" value="1"/>
</dbReference>
<comment type="caution">
    <text evidence="13">The sequence shown here is derived from an EMBL/GenBank/DDBJ whole genome shotgun (WGS) entry which is preliminary data.</text>
</comment>
<feature type="compositionally biased region" description="Pro residues" evidence="10">
    <location>
        <begin position="53"/>
        <end position="79"/>
    </location>
</feature>
<protein>
    <submittedName>
        <fullName evidence="13">Energy transducer TonB</fullName>
    </submittedName>
</protein>
<evidence type="ECO:0000256" key="2">
    <source>
        <dbReference type="ARBA" id="ARBA00006555"/>
    </source>
</evidence>
<dbReference type="GO" id="GO:0015031">
    <property type="term" value="P:protein transport"/>
    <property type="evidence" value="ECO:0007669"/>
    <property type="project" value="UniProtKB-KW"/>
</dbReference>
<dbReference type="GO" id="GO:0055085">
    <property type="term" value="P:transmembrane transport"/>
    <property type="evidence" value="ECO:0007669"/>
    <property type="project" value="InterPro"/>
</dbReference>
<feature type="transmembrane region" description="Helical" evidence="11">
    <location>
        <begin position="12"/>
        <end position="32"/>
    </location>
</feature>
<evidence type="ECO:0000313" key="13">
    <source>
        <dbReference type="EMBL" id="OAI93697.1"/>
    </source>
</evidence>
<dbReference type="Proteomes" id="UP000077752">
    <property type="component" value="Unassembled WGS sequence"/>
</dbReference>
<feature type="compositionally biased region" description="Low complexity" evidence="10">
    <location>
        <begin position="132"/>
        <end position="147"/>
    </location>
</feature>
<organism evidence="13 14">
    <name type="scientific">Pseudomonas putida</name>
    <name type="common">Arthrobacter siderocapsulatus</name>
    <dbReference type="NCBI Taxonomy" id="303"/>
    <lineage>
        <taxon>Bacteria</taxon>
        <taxon>Pseudomonadati</taxon>
        <taxon>Pseudomonadota</taxon>
        <taxon>Gammaproteobacteria</taxon>
        <taxon>Pseudomonadales</taxon>
        <taxon>Pseudomonadaceae</taxon>
        <taxon>Pseudomonas</taxon>
    </lineage>
</organism>
<evidence type="ECO:0000256" key="8">
    <source>
        <dbReference type="ARBA" id="ARBA00022989"/>
    </source>
</evidence>
<sequence>MIETRYKLGRYGGSLLIVLAVHAVAIALTLNWSKPEAIELPPAAMMIAMPPMPEPAPPPPPKVVTPPQPPAPVEEPPLPKLVEAPKPKIAIPKPAKPKAKPQPPKPEQKEEPKQKPVEQEVANAPPSPAPATKPAAAAPSVASNSEAKATWQSDLLNHLAKYKRYPEDARRRGQTGITQLRFVVDSEGRVVSYELVGKSGSASLDRATLEMIRRAQPLPPPPKDILTNGVIDLKAPFVFSLEKGRR</sequence>
<evidence type="ECO:0000256" key="3">
    <source>
        <dbReference type="ARBA" id="ARBA00022448"/>
    </source>
</evidence>
<gene>
    <name evidence="13" type="ORF">AYO28_13235</name>
</gene>
<evidence type="ECO:0000256" key="5">
    <source>
        <dbReference type="ARBA" id="ARBA00022519"/>
    </source>
</evidence>
<dbReference type="RefSeq" id="WP_009394412.1">
    <property type="nucleotide sequence ID" value="NZ_LUCV01000010.1"/>
</dbReference>
<proteinExistence type="inferred from homology"/>
<dbReference type="SUPFAM" id="SSF74653">
    <property type="entry name" value="TolA/TonB C-terminal domain"/>
    <property type="match status" value="1"/>
</dbReference>
<evidence type="ECO:0000256" key="11">
    <source>
        <dbReference type="SAM" id="Phobius"/>
    </source>
</evidence>